<name>W4V6Y8_9FIRM</name>
<dbReference type="InterPro" id="IPR001789">
    <property type="entry name" value="Sig_transdc_resp-reg_receiver"/>
</dbReference>
<dbReference type="InterPro" id="IPR047791">
    <property type="entry name" value="WalR"/>
</dbReference>
<feature type="domain" description="Response regulatory" evidence="12">
    <location>
        <begin position="23"/>
        <end position="136"/>
    </location>
</feature>
<dbReference type="Gene3D" id="6.10.250.690">
    <property type="match status" value="1"/>
</dbReference>
<dbReference type="InterPro" id="IPR011006">
    <property type="entry name" value="CheY-like_superfamily"/>
</dbReference>
<dbReference type="SUPFAM" id="SSF46894">
    <property type="entry name" value="C-terminal effector domain of the bipartite response regulators"/>
    <property type="match status" value="1"/>
</dbReference>
<keyword evidence="7" id="KW-0804">Transcription</keyword>
<evidence type="ECO:0000256" key="1">
    <source>
        <dbReference type="ARBA" id="ARBA00018672"/>
    </source>
</evidence>
<dbReference type="CDD" id="cd00383">
    <property type="entry name" value="trans_reg_C"/>
    <property type="match status" value="1"/>
</dbReference>
<evidence type="ECO:0000256" key="4">
    <source>
        <dbReference type="ARBA" id="ARBA00023012"/>
    </source>
</evidence>
<evidence type="ECO:0000256" key="11">
    <source>
        <dbReference type="PROSITE-ProRule" id="PRU01091"/>
    </source>
</evidence>
<evidence type="ECO:0000256" key="8">
    <source>
        <dbReference type="ARBA" id="ARBA00024867"/>
    </source>
</evidence>
<dbReference type="AlphaFoldDB" id="W4V6Y8"/>
<dbReference type="GO" id="GO:0006355">
    <property type="term" value="P:regulation of DNA-templated transcription"/>
    <property type="evidence" value="ECO:0007669"/>
    <property type="project" value="InterPro"/>
</dbReference>
<feature type="DNA-binding region" description="OmpR/PhoB-type" evidence="11">
    <location>
        <begin position="150"/>
        <end position="249"/>
    </location>
</feature>
<dbReference type="GO" id="GO:0005829">
    <property type="term" value="C:cytosol"/>
    <property type="evidence" value="ECO:0007669"/>
    <property type="project" value="TreeGrafter"/>
</dbReference>
<evidence type="ECO:0000259" key="13">
    <source>
        <dbReference type="PROSITE" id="PS51755"/>
    </source>
</evidence>
<keyword evidence="4" id="KW-0902">Two-component regulatory system</keyword>
<evidence type="ECO:0000259" key="12">
    <source>
        <dbReference type="PROSITE" id="PS50110"/>
    </source>
</evidence>
<evidence type="ECO:0000256" key="9">
    <source>
        <dbReference type="ARBA" id="ARBA00035291"/>
    </source>
</evidence>
<dbReference type="InterPro" id="IPR036388">
    <property type="entry name" value="WH-like_DNA-bd_sf"/>
</dbReference>
<proteinExistence type="predicted"/>
<keyword evidence="6 11" id="KW-0238">DNA-binding</keyword>
<keyword evidence="2" id="KW-0963">Cytoplasm</keyword>
<dbReference type="InterPro" id="IPR016032">
    <property type="entry name" value="Sig_transdc_resp-reg_C-effctor"/>
</dbReference>
<dbReference type="InterPro" id="IPR001867">
    <property type="entry name" value="OmpR/PhoB-type_DNA-bd"/>
</dbReference>
<dbReference type="SUPFAM" id="SSF52172">
    <property type="entry name" value="CheY-like"/>
    <property type="match status" value="1"/>
</dbReference>
<evidence type="ECO:0000256" key="5">
    <source>
        <dbReference type="ARBA" id="ARBA00023015"/>
    </source>
</evidence>
<evidence type="ECO:0000313" key="15">
    <source>
        <dbReference type="Proteomes" id="UP000019109"/>
    </source>
</evidence>
<dbReference type="Gene3D" id="3.40.50.2300">
    <property type="match status" value="1"/>
</dbReference>
<evidence type="ECO:0000313" key="14">
    <source>
        <dbReference type="EMBL" id="GAE88931.1"/>
    </source>
</evidence>
<dbReference type="NCBIfam" id="NF040534">
    <property type="entry name" value="resp_reg_YycF"/>
    <property type="match status" value="1"/>
</dbReference>
<dbReference type="FunFam" id="3.40.50.2300:FF:000001">
    <property type="entry name" value="DNA-binding response regulator PhoB"/>
    <property type="match status" value="1"/>
</dbReference>
<dbReference type="STRING" id="1294263.JCM21531_2416"/>
<dbReference type="Gene3D" id="1.10.10.10">
    <property type="entry name" value="Winged helix-like DNA-binding domain superfamily/Winged helix DNA-binding domain"/>
    <property type="match status" value="1"/>
</dbReference>
<dbReference type="PROSITE" id="PS50110">
    <property type="entry name" value="RESPONSE_REGULATORY"/>
    <property type="match status" value="1"/>
</dbReference>
<dbReference type="GO" id="GO:0032993">
    <property type="term" value="C:protein-DNA complex"/>
    <property type="evidence" value="ECO:0007669"/>
    <property type="project" value="TreeGrafter"/>
</dbReference>
<dbReference type="SMART" id="SM00862">
    <property type="entry name" value="Trans_reg_C"/>
    <property type="match status" value="1"/>
</dbReference>
<organism evidence="14 15">
    <name type="scientific">Acetivibrio straminisolvens JCM 21531</name>
    <dbReference type="NCBI Taxonomy" id="1294263"/>
    <lineage>
        <taxon>Bacteria</taxon>
        <taxon>Bacillati</taxon>
        <taxon>Bacillota</taxon>
        <taxon>Clostridia</taxon>
        <taxon>Eubacteriales</taxon>
        <taxon>Oscillospiraceae</taxon>
        <taxon>Acetivibrio</taxon>
    </lineage>
</organism>
<gene>
    <name evidence="14" type="ORF">JCM21531_2416</name>
</gene>
<dbReference type="PANTHER" id="PTHR48111:SF40">
    <property type="entry name" value="PHOSPHATE REGULON TRANSCRIPTIONAL REGULATORY PROTEIN PHOB"/>
    <property type="match status" value="1"/>
</dbReference>
<dbReference type="InterPro" id="IPR039420">
    <property type="entry name" value="WalR-like"/>
</dbReference>
<feature type="modified residue" description="4-aspartylphosphate" evidence="10">
    <location>
        <position position="72"/>
    </location>
</feature>
<evidence type="ECO:0000256" key="10">
    <source>
        <dbReference type="PROSITE-ProRule" id="PRU00169"/>
    </source>
</evidence>
<evidence type="ECO:0000256" key="6">
    <source>
        <dbReference type="ARBA" id="ARBA00023125"/>
    </source>
</evidence>
<comment type="function">
    <text evidence="8">May play the central regulatory role in sporulation. It may be an element of the effector pathway responsible for the activation of sporulation genes in response to nutritional stress. Spo0A may act in concert with spo0H (a sigma factor) to control the expression of some genes that are critical to the sporulation process.</text>
</comment>
<keyword evidence="3 10" id="KW-0597">Phosphoprotein</keyword>
<dbReference type="FunFam" id="1.10.10.10:FF:000018">
    <property type="entry name" value="DNA-binding response regulator ResD"/>
    <property type="match status" value="1"/>
</dbReference>
<dbReference type="GO" id="GO:0000976">
    <property type="term" value="F:transcription cis-regulatory region binding"/>
    <property type="evidence" value="ECO:0007669"/>
    <property type="project" value="TreeGrafter"/>
</dbReference>
<dbReference type="Pfam" id="PF00486">
    <property type="entry name" value="Trans_reg_C"/>
    <property type="match status" value="1"/>
</dbReference>
<dbReference type="PROSITE" id="PS51755">
    <property type="entry name" value="OMPR_PHOB"/>
    <property type="match status" value="1"/>
</dbReference>
<evidence type="ECO:0000256" key="2">
    <source>
        <dbReference type="ARBA" id="ARBA00022490"/>
    </source>
</evidence>
<protein>
    <recommendedName>
        <fullName evidence="1">Stage 0 sporulation protein A homolog</fullName>
    </recommendedName>
    <alternativeName>
        <fullName evidence="9">Transcriptional regulatory protein WalR</fullName>
    </alternativeName>
</protein>
<dbReference type="SMART" id="SM00448">
    <property type="entry name" value="REC"/>
    <property type="match status" value="1"/>
</dbReference>
<reference evidence="14" key="1">
    <citation type="journal article" date="2014" name="Genome Announc.">
        <title>Draft Genome Sequence of Clostridium straminisolvens Strain JCM 21531T, Isolated from a Cellulose-Degrading Bacterial Community.</title>
        <authorList>
            <person name="Yuki M."/>
            <person name="Oshima K."/>
            <person name="Suda W."/>
            <person name="Sakamoto M."/>
            <person name="Kitamura K."/>
            <person name="Iida T."/>
            <person name="Hattori M."/>
            <person name="Ohkuma M."/>
        </authorList>
    </citation>
    <scope>NUCLEOTIDE SEQUENCE [LARGE SCALE GENOMIC DNA]</scope>
    <source>
        <strain evidence="14">JCM 21531</strain>
    </source>
</reference>
<evidence type="ECO:0000256" key="7">
    <source>
        <dbReference type="ARBA" id="ARBA00023163"/>
    </source>
</evidence>
<dbReference type="Pfam" id="PF00072">
    <property type="entry name" value="Response_reg"/>
    <property type="match status" value="1"/>
</dbReference>
<keyword evidence="15" id="KW-1185">Reference proteome</keyword>
<sequence length="251" mass="28916">MEGMVAIKSFIHKRKEVCFVSAKILVVDDEKNIVDILKFNLTKEGFSTVEANDGEQAIELALSEKPDLILLDIMLPKMDGFTVCRKLRESVSTPIIMITAKEEEVDKVLGLELGADDYITKPFSTRELMARVKANLRRVASSAEAQKKQANCLKFGELEIDIEHYEVRRNNEVIELTLREFELVKFLALQQGQIFSRESLLEKVWGYEYYGDVRTVDVTVRRVREKIEKDPSNPYYIMTKRGVGYYFNKIS</sequence>
<dbReference type="Proteomes" id="UP000019109">
    <property type="component" value="Unassembled WGS sequence"/>
</dbReference>
<comment type="caution">
    <text evidence="14">The sequence shown here is derived from an EMBL/GenBank/DDBJ whole genome shotgun (WGS) entry which is preliminary data.</text>
</comment>
<dbReference type="EMBL" id="BAVR01000027">
    <property type="protein sequence ID" value="GAE88931.1"/>
    <property type="molecule type" value="Genomic_DNA"/>
</dbReference>
<keyword evidence="5" id="KW-0805">Transcription regulation</keyword>
<feature type="domain" description="OmpR/PhoB-type" evidence="13">
    <location>
        <begin position="150"/>
        <end position="249"/>
    </location>
</feature>
<accession>W4V6Y8</accession>
<dbReference type="GO" id="GO:0000156">
    <property type="term" value="F:phosphorelay response regulator activity"/>
    <property type="evidence" value="ECO:0007669"/>
    <property type="project" value="TreeGrafter"/>
</dbReference>
<evidence type="ECO:0000256" key="3">
    <source>
        <dbReference type="ARBA" id="ARBA00022553"/>
    </source>
</evidence>
<dbReference type="PANTHER" id="PTHR48111">
    <property type="entry name" value="REGULATOR OF RPOS"/>
    <property type="match status" value="1"/>
</dbReference>